<comment type="pathway">
    <text evidence="5">Cofactor biosynthesis; coenzyme A biosynthesis; CoA from (R)-pantothenate: step 5/5.</text>
</comment>
<comment type="subcellular location">
    <subcellularLocation>
        <location evidence="5">Cytoplasm</location>
    </subcellularLocation>
</comment>
<dbReference type="NCBIfam" id="TIGR00152">
    <property type="entry name" value="dephospho-CoA kinase"/>
    <property type="match status" value="1"/>
</dbReference>
<dbReference type="CDD" id="cd02022">
    <property type="entry name" value="DPCK"/>
    <property type="match status" value="1"/>
</dbReference>
<dbReference type="PANTHER" id="PTHR10695:SF46">
    <property type="entry name" value="BIFUNCTIONAL COENZYME A SYNTHASE-RELATED"/>
    <property type="match status" value="1"/>
</dbReference>
<dbReference type="HAMAP" id="MF_00376">
    <property type="entry name" value="Dephospho_CoA_kinase"/>
    <property type="match status" value="1"/>
</dbReference>
<dbReference type="GO" id="GO:0005524">
    <property type="term" value="F:ATP binding"/>
    <property type="evidence" value="ECO:0007669"/>
    <property type="project" value="UniProtKB-UniRule"/>
</dbReference>
<dbReference type="PROSITE" id="PS51219">
    <property type="entry name" value="DPCK"/>
    <property type="match status" value="1"/>
</dbReference>
<dbReference type="GO" id="GO:0015937">
    <property type="term" value="P:coenzyme A biosynthetic process"/>
    <property type="evidence" value="ECO:0007669"/>
    <property type="project" value="UniProtKB-UniRule"/>
</dbReference>
<keyword evidence="5" id="KW-0963">Cytoplasm</keyword>
<dbReference type="AlphaFoldDB" id="A0A0W1A187"/>
<dbReference type="PATRIC" id="fig|66969.6.peg.3455"/>
<evidence type="ECO:0000256" key="2">
    <source>
        <dbReference type="ARBA" id="ARBA00022741"/>
    </source>
</evidence>
<dbReference type="Pfam" id="PF01121">
    <property type="entry name" value="CoaE"/>
    <property type="match status" value="1"/>
</dbReference>
<comment type="caution">
    <text evidence="7">The sequence shown here is derived from an EMBL/GenBank/DDBJ whole genome shotgun (WGS) entry which is preliminary data.</text>
</comment>
<dbReference type="EC" id="2.7.1.24" evidence="5 6"/>
<evidence type="ECO:0000256" key="5">
    <source>
        <dbReference type="HAMAP-Rule" id="MF_00376"/>
    </source>
</evidence>
<accession>A0A0W1A187</accession>
<evidence type="ECO:0000313" key="7">
    <source>
        <dbReference type="EMBL" id="KTD75127.1"/>
    </source>
</evidence>
<name>A0A0W1A187_9GAMM</name>
<keyword evidence="5 7" id="KW-0418">Kinase</keyword>
<dbReference type="Gene3D" id="3.40.50.300">
    <property type="entry name" value="P-loop containing nucleotide triphosphate hydrolases"/>
    <property type="match status" value="1"/>
</dbReference>
<dbReference type="Proteomes" id="UP000054729">
    <property type="component" value="Unassembled WGS sequence"/>
</dbReference>
<keyword evidence="4 5" id="KW-0173">Coenzyme A biosynthesis</keyword>
<keyword evidence="2 5" id="KW-0547">Nucleotide-binding</keyword>
<evidence type="ECO:0000256" key="4">
    <source>
        <dbReference type="ARBA" id="ARBA00022993"/>
    </source>
</evidence>
<dbReference type="STRING" id="66969.Lwal_3168"/>
<dbReference type="GO" id="GO:0004140">
    <property type="term" value="F:dephospho-CoA kinase activity"/>
    <property type="evidence" value="ECO:0007669"/>
    <property type="project" value="UniProtKB-UniRule"/>
</dbReference>
<evidence type="ECO:0000256" key="6">
    <source>
        <dbReference type="NCBIfam" id="TIGR00152"/>
    </source>
</evidence>
<dbReference type="EMBL" id="LNZB01000060">
    <property type="protein sequence ID" value="KTD75127.1"/>
    <property type="molecule type" value="Genomic_DNA"/>
</dbReference>
<gene>
    <name evidence="5" type="primary">coaE</name>
    <name evidence="7" type="ORF">Lwal_3168</name>
</gene>
<dbReference type="PANTHER" id="PTHR10695">
    <property type="entry name" value="DEPHOSPHO-COA KINASE-RELATED"/>
    <property type="match status" value="1"/>
</dbReference>
<dbReference type="RefSeq" id="WP_058481753.1">
    <property type="nucleotide sequence ID" value="NZ_CAAAIQ010000005.1"/>
</dbReference>
<comment type="catalytic activity">
    <reaction evidence="5">
        <text>3'-dephospho-CoA + ATP = ADP + CoA + H(+)</text>
        <dbReference type="Rhea" id="RHEA:18245"/>
        <dbReference type="ChEBI" id="CHEBI:15378"/>
        <dbReference type="ChEBI" id="CHEBI:30616"/>
        <dbReference type="ChEBI" id="CHEBI:57287"/>
        <dbReference type="ChEBI" id="CHEBI:57328"/>
        <dbReference type="ChEBI" id="CHEBI:456216"/>
        <dbReference type="EC" id="2.7.1.24"/>
    </reaction>
</comment>
<keyword evidence="8" id="KW-1185">Reference proteome</keyword>
<keyword evidence="5" id="KW-0808">Transferase</keyword>
<evidence type="ECO:0000313" key="8">
    <source>
        <dbReference type="Proteomes" id="UP000054729"/>
    </source>
</evidence>
<dbReference type="SUPFAM" id="SSF52540">
    <property type="entry name" value="P-loop containing nucleoside triphosphate hydrolases"/>
    <property type="match status" value="1"/>
</dbReference>
<dbReference type="InterPro" id="IPR001977">
    <property type="entry name" value="Depp_CoAkinase"/>
</dbReference>
<comment type="similarity">
    <text evidence="1 5">Belongs to the CoaE family.</text>
</comment>
<sequence>MVYSVGLTGNIASGKSTVAHLFSKLGVQVINADNIARELTAKNSPIYLQIVSHFGKSILDQSDHLNRPKLREIIFKDLKQKEWLEQLLHPAIRIKMQQEVSKTNSAYCLIEIPLLTSKDDYPYLNRILVVTAPIETQVMRVVTRDNCSKQHALDILASQPSLSSRLALADDVLINDNTIQALKSKVEKLHHRYLQESSLS</sequence>
<proteinExistence type="inferred from homology"/>
<evidence type="ECO:0000256" key="1">
    <source>
        <dbReference type="ARBA" id="ARBA00009018"/>
    </source>
</evidence>
<evidence type="ECO:0000256" key="3">
    <source>
        <dbReference type="ARBA" id="ARBA00022840"/>
    </source>
</evidence>
<comment type="function">
    <text evidence="5">Catalyzes the phosphorylation of the 3'-hydroxyl group of dephosphocoenzyme A to form coenzyme A.</text>
</comment>
<reference evidence="7 8" key="1">
    <citation type="submission" date="2015-11" db="EMBL/GenBank/DDBJ databases">
        <title>Genomic analysis of 38 Legionella species identifies large and diverse effector repertoires.</title>
        <authorList>
            <person name="Burstein D."/>
            <person name="Amaro F."/>
            <person name="Zusman T."/>
            <person name="Lifshitz Z."/>
            <person name="Cohen O."/>
            <person name="Gilbert J.A."/>
            <person name="Pupko T."/>
            <person name="Shuman H.A."/>
            <person name="Segal G."/>
        </authorList>
    </citation>
    <scope>NUCLEOTIDE SEQUENCE [LARGE SCALE GENOMIC DNA]</scope>
    <source>
        <strain evidence="7 8">ATCC 51914</strain>
    </source>
</reference>
<dbReference type="OrthoDB" id="9812943at2"/>
<keyword evidence="3 5" id="KW-0067">ATP-binding</keyword>
<dbReference type="GO" id="GO:0005737">
    <property type="term" value="C:cytoplasm"/>
    <property type="evidence" value="ECO:0007669"/>
    <property type="project" value="UniProtKB-SubCell"/>
</dbReference>
<protein>
    <recommendedName>
        <fullName evidence="5 6">Dephospho-CoA kinase</fullName>
        <ecNumber evidence="5 6">2.7.1.24</ecNumber>
    </recommendedName>
    <alternativeName>
        <fullName evidence="5">Dephosphocoenzyme A kinase</fullName>
    </alternativeName>
</protein>
<dbReference type="UniPathway" id="UPA00241">
    <property type="reaction ID" value="UER00356"/>
</dbReference>
<organism evidence="7 8">
    <name type="scientific">Legionella waltersii</name>
    <dbReference type="NCBI Taxonomy" id="66969"/>
    <lineage>
        <taxon>Bacteria</taxon>
        <taxon>Pseudomonadati</taxon>
        <taxon>Pseudomonadota</taxon>
        <taxon>Gammaproteobacteria</taxon>
        <taxon>Legionellales</taxon>
        <taxon>Legionellaceae</taxon>
        <taxon>Legionella</taxon>
    </lineage>
</organism>
<feature type="binding site" evidence="5">
    <location>
        <begin position="12"/>
        <end position="17"/>
    </location>
    <ligand>
        <name>ATP</name>
        <dbReference type="ChEBI" id="CHEBI:30616"/>
    </ligand>
</feature>
<dbReference type="InterPro" id="IPR027417">
    <property type="entry name" value="P-loop_NTPase"/>
</dbReference>